<dbReference type="Pfam" id="PF10175">
    <property type="entry name" value="MPP6"/>
    <property type="match status" value="1"/>
</dbReference>
<evidence type="ECO:0000313" key="2">
    <source>
        <dbReference type="EMBL" id="CAD7244274.1"/>
    </source>
</evidence>
<accession>A0A7R8X573</accession>
<sequence length="223" mass="25839">MVHRWSGVESQWAGSAAGVMPFTGCDQHNEVALKKLTRAEVQLILFISLPAFVWNPFYRLILTSLNSIMSSLAQKPGRLRLSKNLLQMKFMQRAHEKIIQEDEEEEREALYGSEMTKRMREQGIKTRSEPSWLVVNSLHFGRVSFGGFNPEVEKEMEEEKQRRAKRTRELDSGKKMDTDVSDKDMTSFYLTMAKKFSKKRDRSTLTPGYSPQRKKPMLKPQTS</sequence>
<proteinExistence type="predicted"/>
<dbReference type="EMBL" id="LR900116">
    <property type="protein sequence ID" value="CAD7244274.1"/>
    <property type="molecule type" value="Genomic_DNA"/>
</dbReference>
<reference evidence="2" key="1">
    <citation type="submission" date="2020-11" db="EMBL/GenBank/DDBJ databases">
        <authorList>
            <person name="Tran Van P."/>
        </authorList>
    </citation>
    <scope>NUCLEOTIDE SEQUENCE</scope>
</reference>
<dbReference type="Proteomes" id="UP000677054">
    <property type="component" value="Unassembled WGS sequence"/>
</dbReference>
<evidence type="ECO:0000313" key="3">
    <source>
        <dbReference type="Proteomes" id="UP000677054"/>
    </source>
</evidence>
<dbReference type="InterPro" id="IPR019324">
    <property type="entry name" value="MPP6"/>
</dbReference>
<dbReference type="EMBL" id="CAJPEV010000599">
    <property type="protein sequence ID" value="CAG0886819.1"/>
    <property type="molecule type" value="Genomic_DNA"/>
</dbReference>
<evidence type="ECO:0000256" key="1">
    <source>
        <dbReference type="SAM" id="MobiDB-lite"/>
    </source>
</evidence>
<evidence type="ECO:0008006" key="4">
    <source>
        <dbReference type="Google" id="ProtNLM"/>
    </source>
</evidence>
<dbReference type="AlphaFoldDB" id="A0A7R8X573"/>
<dbReference type="GO" id="GO:0000460">
    <property type="term" value="P:maturation of 5.8S rRNA"/>
    <property type="evidence" value="ECO:0007669"/>
    <property type="project" value="TreeGrafter"/>
</dbReference>
<dbReference type="PANTHER" id="PTHR13582">
    <property type="entry name" value="M-PHASE PHOSPHOPROTEIN 6"/>
    <property type="match status" value="1"/>
</dbReference>
<feature type="region of interest" description="Disordered" evidence="1">
    <location>
        <begin position="196"/>
        <end position="223"/>
    </location>
</feature>
<keyword evidence="3" id="KW-1185">Reference proteome</keyword>
<name>A0A7R8X573_9CRUS</name>
<organism evidence="2">
    <name type="scientific">Darwinula stevensoni</name>
    <dbReference type="NCBI Taxonomy" id="69355"/>
    <lineage>
        <taxon>Eukaryota</taxon>
        <taxon>Metazoa</taxon>
        <taxon>Ecdysozoa</taxon>
        <taxon>Arthropoda</taxon>
        <taxon>Crustacea</taxon>
        <taxon>Oligostraca</taxon>
        <taxon>Ostracoda</taxon>
        <taxon>Podocopa</taxon>
        <taxon>Podocopida</taxon>
        <taxon>Darwinulocopina</taxon>
        <taxon>Darwinuloidea</taxon>
        <taxon>Darwinulidae</taxon>
        <taxon>Darwinula</taxon>
    </lineage>
</organism>
<feature type="region of interest" description="Disordered" evidence="1">
    <location>
        <begin position="152"/>
        <end position="180"/>
    </location>
</feature>
<gene>
    <name evidence="2" type="ORF">DSTB1V02_LOCUS4174</name>
</gene>
<dbReference type="OrthoDB" id="20403at2759"/>
<protein>
    <recommendedName>
        <fullName evidence="4">M-phase phosphoprotein 6</fullName>
    </recommendedName>
</protein>
<dbReference type="PANTHER" id="PTHR13582:SF0">
    <property type="entry name" value="M-PHASE PHOSPHOPROTEIN 6"/>
    <property type="match status" value="1"/>
</dbReference>